<protein>
    <submittedName>
        <fullName evidence="3">Uncharacterized protein</fullName>
    </submittedName>
</protein>
<dbReference type="EMBL" id="MU853603">
    <property type="protein sequence ID" value="KAK4142010.1"/>
    <property type="molecule type" value="Genomic_DNA"/>
</dbReference>
<dbReference type="SUPFAM" id="SSF48652">
    <property type="entry name" value="Tetraspanin"/>
    <property type="match status" value="1"/>
</dbReference>
<sequence>MAVLLLLYGLLILGLTGIAIYEHITLSNLSLPISPALTILTVLLPILSTFTTLLTTRLLPSNRALTSTPGNTTSPNNNNHTTPSKSLTRPLGPLSRSKLLPPLLANTTLLLLLTALATLFTSPLTTGPAFTTCTLSTQWQSLYSSKNEPAIRAIQDTLNCCGFRSTRDRAWPFPRGSNPGKWEVLGVVIMARGKKRLGGFGFGSGSTSGAASGRGGGRRWGWVGEVLERVFGGGEDGWGVNGGGYEERAGGSGSRRPLLAGPEGEGGQRDEEAQRGYHEVDDDDEDGDMENGRQTSGREERGETQREGSYGAVGGGPRVEPAHLDPWAGAHRG</sequence>
<name>A0AAN6ZJW9_9PEZI</name>
<feature type="region of interest" description="Disordered" evidence="1">
    <location>
        <begin position="64"/>
        <end position="92"/>
    </location>
</feature>
<dbReference type="GeneID" id="87817980"/>
<feature type="compositionally biased region" description="Low complexity" evidence="1">
    <location>
        <begin position="66"/>
        <end position="92"/>
    </location>
</feature>
<evidence type="ECO:0000313" key="4">
    <source>
        <dbReference type="Proteomes" id="UP001302676"/>
    </source>
</evidence>
<dbReference type="AlphaFoldDB" id="A0AAN6ZJW9"/>
<reference evidence="3" key="2">
    <citation type="submission" date="2023-05" db="EMBL/GenBank/DDBJ databases">
        <authorList>
            <consortium name="Lawrence Berkeley National Laboratory"/>
            <person name="Steindorff A."/>
            <person name="Hensen N."/>
            <person name="Bonometti L."/>
            <person name="Westerberg I."/>
            <person name="Brannstrom I.O."/>
            <person name="Guillou S."/>
            <person name="Cros-Aarteil S."/>
            <person name="Calhoun S."/>
            <person name="Haridas S."/>
            <person name="Kuo A."/>
            <person name="Mondo S."/>
            <person name="Pangilinan J."/>
            <person name="Riley R."/>
            <person name="Labutti K."/>
            <person name="Andreopoulos B."/>
            <person name="Lipzen A."/>
            <person name="Chen C."/>
            <person name="Yanf M."/>
            <person name="Daum C."/>
            <person name="Ng V."/>
            <person name="Clum A."/>
            <person name="Ohm R."/>
            <person name="Martin F."/>
            <person name="Silar P."/>
            <person name="Natvig D."/>
            <person name="Lalanne C."/>
            <person name="Gautier V."/>
            <person name="Ament-Velasquez S.L."/>
            <person name="Kruys A."/>
            <person name="Hutchinson M.I."/>
            <person name="Powell A.J."/>
            <person name="Barry K."/>
            <person name="Miller A.N."/>
            <person name="Grigoriev I.V."/>
            <person name="Debuchy R."/>
            <person name="Gladieux P."/>
            <person name="Thoren M.H."/>
            <person name="Johannesson H."/>
        </authorList>
    </citation>
    <scope>NUCLEOTIDE SEQUENCE</scope>
    <source>
        <strain evidence="3">CBS 141.50</strain>
    </source>
</reference>
<feature type="region of interest" description="Disordered" evidence="1">
    <location>
        <begin position="237"/>
        <end position="333"/>
    </location>
</feature>
<keyword evidence="2" id="KW-0812">Transmembrane</keyword>
<feature type="compositionally biased region" description="Basic and acidic residues" evidence="1">
    <location>
        <begin position="266"/>
        <end position="279"/>
    </location>
</feature>
<gene>
    <name evidence="3" type="ORF">C8A04DRAFT_30413</name>
</gene>
<organism evidence="3 4">
    <name type="scientific">Dichotomopilus funicola</name>
    <dbReference type="NCBI Taxonomy" id="1934379"/>
    <lineage>
        <taxon>Eukaryota</taxon>
        <taxon>Fungi</taxon>
        <taxon>Dikarya</taxon>
        <taxon>Ascomycota</taxon>
        <taxon>Pezizomycotina</taxon>
        <taxon>Sordariomycetes</taxon>
        <taxon>Sordariomycetidae</taxon>
        <taxon>Sordariales</taxon>
        <taxon>Chaetomiaceae</taxon>
        <taxon>Dichotomopilus</taxon>
    </lineage>
</organism>
<keyword evidence="2" id="KW-1133">Transmembrane helix</keyword>
<evidence type="ECO:0000256" key="2">
    <source>
        <dbReference type="SAM" id="Phobius"/>
    </source>
</evidence>
<reference evidence="3" key="1">
    <citation type="journal article" date="2023" name="Mol. Phylogenet. Evol.">
        <title>Genome-scale phylogeny and comparative genomics of the fungal order Sordariales.</title>
        <authorList>
            <person name="Hensen N."/>
            <person name="Bonometti L."/>
            <person name="Westerberg I."/>
            <person name="Brannstrom I.O."/>
            <person name="Guillou S."/>
            <person name="Cros-Aarteil S."/>
            <person name="Calhoun S."/>
            <person name="Haridas S."/>
            <person name="Kuo A."/>
            <person name="Mondo S."/>
            <person name="Pangilinan J."/>
            <person name="Riley R."/>
            <person name="LaButti K."/>
            <person name="Andreopoulos B."/>
            <person name="Lipzen A."/>
            <person name="Chen C."/>
            <person name="Yan M."/>
            <person name="Daum C."/>
            <person name="Ng V."/>
            <person name="Clum A."/>
            <person name="Steindorff A."/>
            <person name="Ohm R.A."/>
            <person name="Martin F."/>
            <person name="Silar P."/>
            <person name="Natvig D.O."/>
            <person name="Lalanne C."/>
            <person name="Gautier V."/>
            <person name="Ament-Velasquez S.L."/>
            <person name="Kruys A."/>
            <person name="Hutchinson M.I."/>
            <person name="Powell A.J."/>
            <person name="Barry K."/>
            <person name="Miller A.N."/>
            <person name="Grigoriev I.V."/>
            <person name="Debuchy R."/>
            <person name="Gladieux P."/>
            <person name="Hiltunen Thoren M."/>
            <person name="Johannesson H."/>
        </authorList>
    </citation>
    <scope>NUCLEOTIDE SEQUENCE</scope>
    <source>
        <strain evidence="3">CBS 141.50</strain>
    </source>
</reference>
<proteinExistence type="predicted"/>
<comment type="caution">
    <text evidence="3">The sequence shown here is derived from an EMBL/GenBank/DDBJ whole genome shotgun (WGS) entry which is preliminary data.</text>
</comment>
<feature type="transmembrane region" description="Helical" evidence="2">
    <location>
        <begin position="33"/>
        <end position="54"/>
    </location>
</feature>
<feature type="compositionally biased region" description="Basic and acidic residues" evidence="1">
    <location>
        <begin position="296"/>
        <end position="306"/>
    </location>
</feature>
<evidence type="ECO:0000313" key="3">
    <source>
        <dbReference type="EMBL" id="KAK4142010.1"/>
    </source>
</evidence>
<feature type="compositionally biased region" description="Acidic residues" evidence="1">
    <location>
        <begin position="280"/>
        <end position="289"/>
    </location>
</feature>
<feature type="transmembrane region" description="Helical" evidence="2">
    <location>
        <begin position="99"/>
        <end position="120"/>
    </location>
</feature>
<accession>A0AAN6ZJW9</accession>
<dbReference type="RefSeq" id="XP_062635381.1">
    <property type="nucleotide sequence ID" value="XM_062781367.1"/>
</dbReference>
<dbReference type="Proteomes" id="UP001302676">
    <property type="component" value="Unassembled WGS sequence"/>
</dbReference>
<keyword evidence="2" id="KW-0472">Membrane</keyword>
<evidence type="ECO:0000256" key="1">
    <source>
        <dbReference type="SAM" id="MobiDB-lite"/>
    </source>
</evidence>
<keyword evidence="4" id="KW-1185">Reference proteome</keyword>
<dbReference type="GO" id="GO:0016020">
    <property type="term" value="C:membrane"/>
    <property type="evidence" value="ECO:0007669"/>
    <property type="project" value="InterPro"/>
</dbReference>
<dbReference type="InterPro" id="IPR008952">
    <property type="entry name" value="Tetraspanin_EC2_sf"/>
</dbReference>